<dbReference type="EMBL" id="PXYW01000010">
    <property type="protein sequence ID" value="PSR34291.1"/>
    <property type="molecule type" value="Genomic_DNA"/>
</dbReference>
<dbReference type="CDD" id="cd04301">
    <property type="entry name" value="NAT_SF"/>
    <property type="match status" value="1"/>
</dbReference>
<feature type="domain" description="N-acetyltransferase" evidence="3">
    <location>
        <begin position="1"/>
        <end position="150"/>
    </location>
</feature>
<dbReference type="PANTHER" id="PTHR43877:SF2">
    <property type="entry name" value="AMINOALKYLPHOSPHONATE N-ACETYLTRANSFERASE-RELATED"/>
    <property type="match status" value="1"/>
</dbReference>
<keyword evidence="2" id="KW-0012">Acyltransferase</keyword>
<evidence type="ECO:0000259" key="3">
    <source>
        <dbReference type="PROSITE" id="PS51186"/>
    </source>
</evidence>
<gene>
    <name evidence="4" type="ORF">C7B46_06075</name>
</gene>
<dbReference type="SUPFAM" id="SSF55729">
    <property type="entry name" value="Acyl-CoA N-acyltransferases (Nat)"/>
    <property type="match status" value="1"/>
</dbReference>
<evidence type="ECO:0000256" key="2">
    <source>
        <dbReference type="ARBA" id="ARBA00023315"/>
    </source>
</evidence>
<comment type="caution">
    <text evidence="4">The sequence shown here is derived from an EMBL/GenBank/DDBJ whole genome shotgun (WGS) entry which is preliminary data.</text>
</comment>
<dbReference type="InterPro" id="IPR016181">
    <property type="entry name" value="Acyl_CoA_acyltransferase"/>
</dbReference>
<proteinExistence type="predicted"/>
<dbReference type="PANTHER" id="PTHR43877">
    <property type="entry name" value="AMINOALKYLPHOSPHONATE N-ACETYLTRANSFERASE-RELATED-RELATED"/>
    <property type="match status" value="1"/>
</dbReference>
<accession>A0A2T2XIG2</accession>
<dbReference type="Gene3D" id="3.40.630.30">
    <property type="match status" value="1"/>
</dbReference>
<keyword evidence="1 4" id="KW-0808">Transferase</keyword>
<protein>
    <submittedName>
        <fullName evidence="4">GNAT family N-acetyltransferase</fullName>
    </submittedName>
</protein>
<dbReference type="AlphaFoldDB" id="A0A2T2XIG2"/>
<dbReference type="Proteomes" id="UP000242972">
    <property type="component" value="Unassembled WGS sequence"/>
</dbReference>
<name>A0A2T2XIG2_9FIRM</name>
<dbReference type="InterPro" id="IPR050832">
    <property type="entry name" value="Bact_Acetyltransf"/>
</dbReference>
<dbReference type="InterPro" id="IPR000182">
    <property type="entry name" value="GNAT_dom"/>
</dbReference>
<organism evidence="4 5">
    <name type="scientific">Sulfobacillus benefaciens</name>
    <dbReference type="NCBI Taxonomy" id="453960"/>
    <lineage>
        <taxon>Bacteria</taxon>
        <taxon>Bacillati</taxon>
        <taxon>Bacillota</taxon>
        <taxon>Clostridia</taxon>
        <taxon>Eubacteriales</taxon>
        <taxon>Clostridiales Family XVII. Incertae Sedis</taxon>
        <taxon>Sulfobacillus</taxon>
    </lineage>
</organism>
<evidence type="ECO:0000313" key="5">
    <source>
        <dbReference type="Proteomes" id="UP000242972"/>
    </source>
</evidence>
<dbReference type="PROSITE" id="PS51186">
    <property type="entry name" value="GNAT"/>
    <property type="match status" value="1"/>
</dbReference>
<reference evidence="4 5" key="1">
    <citation type="journal article" date="2014" name="BMC Genomics">
        <title>Comparison of environmental and isolate Sulfobacillus genomes reveals diverse carbon, sulfur, nitrogen, and hydrogen metabolisms.</title>
        <authorList>
            <person name="Justice N.B."/>
            <person name="Norman A."/>
            <person name="Brown C.T."/>
            <person name="Singh A."/>
            <person name="Thomas B.C."/>
            <person name="Banfield J.F."/>
        </authorList>
    </citation>
    <scope>NUCLEOTIDE SEQUENCE [LARGE SCALE GENOMIC DNA]</scope>
    <source>
        <strain evidence="4">AMDSBA4</strain>
    </source>
</reference>
<dbReference type="GO" id="GO:0016747">
    <property type="term" value="F:acyltransferase activity, transferring groups other than amino-acyl groups"/>
    <property type="evidence" value="ECO:0007669"/>
    <property type="project" value="InterPro"/>
</dbReference>
<evidence type="ECO:0000256" key="1">
    <source>
        <dbReference type="ARBA" id="ARBA00022679"/>
    </source>
</evidence>
<dbReference type="Pfam" id="PF00583">
    <property type="entry name" value="Acetyltransf_1"/>
    <property type="match status" value="1"/>
</dbReference>
<evidence type="ECO:0000313" key="4">
    <source>
        <dbReference type="EMBL" id="PSR34291.1"/>
    </source>
</evidence>
<sequence length="150" mass="17457">MEVRPYRPQHDYRLVLGAQCDLYQINFPRFVCTPAFLADQAQRLRAAGRRPFENGIFVLEDGDEFVGFVWVAIRMDLQGTFGSIDQVYVREPYRRQGLGRLLMAAAHNFVRQQGLSVARLYVTADNQDAVRLYQREGYQITRYEMEKPTS</sequence>